<sequence length="204" mass="22006">MKIAGVIAFTAVIVAMAAAPSLAAPPPPSKGGRLLRADDLTEEEAPPAPRRLEADELTEMAMRRTPYPLYLADDLADEVVSGRLLRTDNVAEKTVKQQPEGQGARILASDGIEETADETWNVLLGDKKRSKTPTPVSTTMRTIFLLTLVTAVCVLLSMPAALAEEGRLQIGQIKPTTRRAEEAEDKFVTASLPKISGHEPHDDN</sequence>
<evidence type="ECO:0000256" key="3">
    <source>
        <dbReference type="SAM" id="SignalP"/>
    </source>
</evidence>
<keyword evidence="2" id="KW-0812">Transmembrane</keyword>
<feature type="signal peptide" evidence="3">
    <location>
        <begin position="1"/>
        <end position="23"/>
    </location>
</feature>
<dbReference type="AlphaFoldDB" id="A0A6A3LAV6"/>
<feature type="region of interest" description="Disordered" evidence="1">
    <location>
        <begin position="21"/>
        <end position="53"/>
    </location>
</feature>
<evidence type="ECO:0000256" key="1">
    <source>
        <dbReference type="SAM" id="MobiDB-lite"/>
    </source>
</evidence>
<protein>
    <recommendedName>
        <fullName evidence="6">RxLR effector protein</fullName>
    </recommendedName>
</protein>
<gene>
    <name evidence="4" type="ORF">PR001_g14611</name>
</gene>
<feature type="region of interest" description="Disordered" evidence="1">
    <location>
        <begin position="176"/>
        <end position="204"/>
    </location>
</feature>
<dbReference type="Proteomes" id="UP000429607">
    <property type="component" value="Unassembled WGS sequence"/>
</dbReference>
<dbReference type="EMBL" id="QXFV01001057">
    <property type="protein sequence ID" value="KAE9016592.1"/>
    <property type="molecule type" value="Genomic_DNA"/>
</dbReference>
<proteinExistence type="predicted"/>
<reference evidence="4 5" key="1">
    <citation type="submission" date="2018-09" db="EMBL/GenBank/DDBJ databases">
        <title>Genomic investigation of the strawberry pathogen Phytophthora fragariae indicates pathogenicity is determined by transcriptional variation in three key races.</title>
        <authorList>
            <person name="Adams T.M."/>
            <person name="Armitage A.D."/>
            <person name="Sobczyk M.K."/>
            <person name="Bates H.J."/>
            <person name="Dunwell J.M."/>
            <person name="Nellist C.F."/>
            <person name="Harrison R.J."/>
        </authorList>
    </citation>
    <scope>NUCLEOTIDE SEQUENCE [LARGE SCALE GENOMIC DNA]</scope>
    <source>
        <strain evidence="4 5">SCRP249</strain>
    </source>
</reference>
<feature type="transmembrane region" description="Helical" evidence="2">
    <location>
        <begin position="143"/>
        <end position="163"/>
    </location>
</feature>
<feature type="compositionally biased region" description="Basic and acidic residues" evidence="1">
    <location>
        <begin position="178"/>
        <end position="187"/>
    </location>
</feature>
<keyword evidence="2" id="KW-1133">Transmembrane helix</keyword>
<evidence type="ECO:0000313" key="5">
    <source>
        <dbReference type="Proteomes" id="UP000429607"/>
    </source>
</evidence>
<name>A0A6A3LAV6_9STRA</name>
<keyword evidence="2" id="KW-0472">Membrane</keyword>
<comment type="caution">
    <text evidence="4">The sequence shown here is derived from an EMBL/GenBank/DDBJ whole genome shotgun (WGS) entry which is preliminary data.</text>
</comment>
<evidence type="ECO:0008006" key="6">
    <source>
        <dbReference type="Google" id="ProtNLM"/>
    </source>
</evidence>
<organism evidence="4 5">
    <name type="scientific">Phytophthora rubi</name>
    <dbReference type="NCBI Taxonomy" id="129364"/>
    <lineage>
        <taxon>Eukaryota</taxon>
        <taxon>Sar</taxon>
        <taxon>Stramenopiles</taxon>
        <taxon>Oomycota</taxon>
        <taxon>Peronosporomycetes</taxon>
        <taxon>Peronosporales</taxon>
        <taxon>Peronosporaceae</taxon>
        <taxon>Phytophthora</taxon>
    </lineage>
</organism>
<evidence type="ECO:0000313" key="4">
    <source>
        <dbReference type="EMBL" id="KAE9016592.1"/>
    </source>
</evidence>
<feature type="chain" id="PRO_5025660607" description="RxLR effector protein" evidence="3">
    <location>
        <begin position="24"/>
        <end position="204"/>
    </location>
</feature>
<keyword evidence="3" id="KW-0732">Signal</keyword>
<evidence type="ECO:0000256" key="2">
    <source>
        <dbReference type="SAM" id="Phobius"/>
    </source>
</evidence>
<accession>A0A6A3LAV6</accession>